<feature type="domain" description="Ig-like" evidence="3">
    <location>
        <begin position="173"/>
        <end position="244"/>
    </location>
</feature>
<dbReference type="Gene3D" id="2.60.40.10">
    <property type="entry name" value="Immunoglobulins"/>
    <property type="match status" value="2"/>
</dbReference>
<gene>
    <name evidence="4" type="ORF">D4764_0180850</name>
</gene>
<name>A0A5C6MFK5_9TELE</name>
<evidence type="ECO:0000259" key="3">
    <source>
        <dbReference type="PROSITE" id="PS50835"/>
    </source>
</evidence>
<evidence type="ECO:0000313" key="5">
    <source>
        <dbReference type="Proteomes" id="UP000324091"/>
    </source>
</evidence>
<dbReference type="SMART" id="SM00409">
    <property type="entry name" value="IG"/>
    <property type="match status" value="1"/>
</dbReference>
<dbReference type="PANTHER" id="PTHR46599:SF6">
    <property type="entry name" value="DUAL SPECIFICITY PHOSPHATASE 26"/>
    <property type="match status" value="1"/>
</dbReference>
<comment type="caution">
    <text evidence="4">The sequence shown here is derived from an EMBL/GenBank/DDBJ whole genome shotgun (WGS) entry which is preliminary data.</text>
</comment>
<dbReference type="PROSITE" id="PS50835">
    <property type="entry name" value="IG_LIKE"/>
    <property type="match status" value="2"/>
</dbReference>
<feature type="compositionally biased region" description="Polar residues" evidence="1">
    <location>
        <begin position="322"/>
        <end position="339"/>
    </location>
</feature>
<feature type="compositionally biased region" description="Acidic residues" evidence="1">
    <location>
        <begin position="265"/>
        <end position="283"/>
    </location>
</feature>
<evidence type="ECO:0000313" key="4">
    <source>
        <dbReference type="EMBL" id="TWW53385.1"/>
    </source>
</evidence>
<feature type="domain" description="Ig-like" evidence="3">
    <location>
        <begin position="55"/>
        <end position="143"/>
    </location>
</feature>
<reference evidence="4 5" key="1">
    <citation type="submission" date="2019-04" db="EMBL/GenBank/DDBJ databases">
        <title>Chromosome genome assembly for Takifugu flavidus.</title>
        <authorList>
            <person name="Xiao S."/>
        </authorList>
    </citation>
    <scope>NUCLEOTIDE SEQUENCE [LARGE SCALE GENOMIC DNA]</scope>
    <source>
        <strain evidence="4">HTHZ2018</strain>
        <tissue evidence="4">Muscle</tissue>
    </source>
</reference>
<feature type="signal peptide" evidence="2">
    <location>
        <begin position="1"/>
        <end position="21"/>
    </location>
</feature>
<accession>A0A5C6MFK5</accession>
<dbReference type="InterPro" id="IPR029526">
    <property type="entry name" value="PGBD"/>
</dbReference>
<feature type="region of interest" description="Disordered" evidence="1">
    <location>
        <begin position="263"/>
        <end position="288"/>
    </location>
</feature>
<dbReference type="EMBL" id="RHFK02000701">
    <property type="protein sequence ID" value="TWW53385.1"/>
    <property type="molecule type" value="Genomic_DNA"/>
</dbReference>
<feature type="compositionally biased region" description="Acidic residues" evidence="1">
    <location>
        <begin position="303"/>
        <end position="321"/>
    </location>
</feature>
<dbReference type="InterPro" id="IPR013783">
    <property type="entry name" value="Ig-like_fold"/>
</dbReference>
<protein>
    <submittedName>
        <fullName evidence="4">PiggyBac transposable element-derived protein 1</fullName>
    </submittedName>
</protein>
<dbReference type="Pfam" id="PF13895">
    <property type="entry name" value="Ig_2"/>
    <property type="match status" value="1"/>
</dbReference>
<proteinExistence type="predicted"/>
<feature type="region of interest" description="Disordered" evidence="1">
    <location>
        <begin position="303"/>
        <end position="368"/>
    </location>
</feature>
<evidence type="ECO:0000256" key="2">
    <source>
        <dbReference type="SAM" id="SignalP"/>
    </source>
</evidence>
<dbReference type="Proteomes" id="UP000324091">
    <property type="component" value="Unassembled WGS sequence"/>
</dbReference>
<evidence type="ECO:0000256" key="1">
    <source>
        <dbReference type="SAM" id="MobiDB-lite"/>
    </source>
</evidence>
<sequence length="807" mass="90616">MFSTKLGFAVVGFILNSGVLGKGSRICALKVTGLTKDDKTSYCCNEKPENCDKDPIQLTVTALQVKVFPTTDGQTVTLMCSTACTLTDRPAAYIWYRNSELLYQDWSPWYQEMVTSDKTVRYSCAIKGYEALRAPAVTVESVSSTCFTVSYNDGRICLYNHTSVKGPCSITYPTDIKVKISPSTEVTEGDRVKLTCSTSCPLTNNKNYIWYLNDQLLQLPEHQNKHLVLDVVTTQHAGNYSCAIMAVQRFTAEMVVGMLQKGLEGEDGIGPDSESEISDEDNDPAYVSQGQAGVMGVSLLNEEDSSDDQEGSSDESPEEEIQTQSDRFSKNGSYWNENPPTHGRTKSHNILRSCPGPTPGSVAVSPKDAPDKFISDNIIEEVLKCTNLEGRRAAAVKGKDWKSIDKEEFLAFIGLTLLAGGDKSWDVALRELFLDPLQNPIYKATMGVGRYENIRRFLRFDDRRTRALRLETDHMAAFRYVWECFLDKCRRRFIPSDCVTIDEQLVPFRGRVPYTIDGTVYTGRQPGEEIKKKLGETVVQQLCSGIRGTGRNITMDNFFTSVPLAEKLLEKDLTIVGTRRQNKADIPPVMKPSKLREIYSSEFGFRGNMTMVSYVPKKGKSVVLLSTMHDDKAVDESNHKKKPDVILFYNQTKGGVDIMDQMVSAYTCKRRTRRWPMVLWSNMLDVATLNALASFTSQHPGYMSGISNARRLFIKELGQELVTPHMKRRMESTPILQKPIVEAMGRCGIIKQNPGTTQPQEDIRQGKRKRCAICTTSKDRKASSWFSQCTRPVCKEHRHVVLFGRNV</sequence>
<keyword evidence="5" id="KW-1185">Reference proteome</keyword>
<dbReference type="SUPFAM" id="SSF48726">
    <property type="entry name" value="Immunoglobulin"/>
    <property type="match status" value="1"/>
</dbReference>
<dbReference type="InterPro" id="IPR007110">
    <property type="entry name" value="Ig-like_dom"/>
</dbReference>
<feature type="chain" id="PRO_5022743166" evidence="2">
    <location>
        <begin position="22"/>
        <end position="807"/>
    </location>
</feature>
<keyword evidence="2" id="KW-0732">Signal</keyword>
<dbReference type="Pfam" id="PF13843">
    <property type="entry name" value="DDE_Tnp_1_7"/>
    <property type="match status" value="1"/>
</dbReference>
<dbReference type="InterPro" id="IPR036179">
    <property type="entry name" value="Ig-like_dom_sf"/>
</dbReference>
<dbReference type="PANTHER" id="PTHR46599">
    <property type="entry name" value="PIGGYBAC TRANSPOSABLE ELEMENT-DERIVED PROTEIN 4"/>
    <property type="match status" value="1"/>
</dbReference>
<organism evidence="4 5">
    <name type="scientific">Takifugu flavidus</name>
    <name type="common">sansaifugu</name>
    <dbReference type="NCBI Taxonomy" id="433684"/>
    <lineage>
        <taxon>Eukaryota</taxon>
        <taxon>Metazoa</taxon>
        <taxon>Chordata</taxon>
        <taxon>Craniata</taxon>
        <taxon>Vertebrata</taxon>
        <taxon>Euteleostomi</taxon>
        <taxon>Actinopterygii</taxon>
        <taxon>Neopterygii</taxon>
        <taxon>Teleostei</taxon>
        <taxon>Neoteleostei</taxon>
        <taxon>Acanthomorphata</taxon>
        <taxon>Eupercaria</taxon>
        <taxon>Tetraodontiformes</taxon>
        <taxon>Tetradontoidea</taxon>
        <taxon>Tetraodontidae</taxon>
        <taxon>Takifugu</taxon>
    </lineage>
</organism>
<dbReference type="AlphaFoldDB" id="A0A5C6MFK5"/>
<dbReference type="InterPro" id="IPR003599">
    <property type="entry name" value="Ig_sub"/>
</dbReference>